<dbReference type="Pfam" id="PF05635">
    <property type="entry name" value="23S_rRNA_IVP"/>
    <property type="match status" value="1"/>
</dbReference>
<comment type="caution">
    <text evidence="1">The sequence shown here is derived from an EMBL/GenBank/DDBJ whole genome shotgun (WGS) entry which is preliminary data.</text>
</comment>
<name>A0A4R5D5V1_9FLAO</name>
<dbReference type="PANTHER" id="PTHR38471">
    <property type="entry name" value="FOUR HELIX BUNDLE PROTEIN"/>
    <property type="match status" value="1"/>
</dbReference>
<evidence type="ECO:0000313" key="1">
    <source>
        <dbReference type="EMBL" id="TDE06624.1"/>
    </source>
</evidence>
<organism evidence="1 2">
    <name type="scientific">Flavobacterium hiemivividum</name>
    <dbReference type="NCBI Taxonomy" id="2541734"/>
    <lineage>
        <taxon>Bacteria</taxon>
        <taxon>Pseudomonadati</taxon>
        <taxon>Bacteroidota</taxon>
        <taxon>Flavobacteriia</taxon>
        <taxon>Flavobacteriales</taxon>
        <taxon>Flavobacteriaceae</taxon>
        <taxon>Flavobacterium</taxon>
    </lineage>
</organism>
<dbReference type="Gene3D" id="1.20.1440.60">
    <property type="entry name" value="23S rRNA-intervening sequence"/>
    <property type="match status" value="1"/>
</dbReference>
<dbReference type="AlphaFoldDB" id="A0A4R5D5V1"/>
<dbReference type="SUPFAM" id="SSF158446">
    <property type="entry name" value="IVS-encoded protein-like"/>
    <property type="match status" value="1"/>
</dbReference>
<accession>A0A4R5D5V1</accession>
<dbReference type="RefSeq" id="WP_132109092.1">
    <property type="nucleotide sequence ID" value="NZ_SMFO01000001.1"/>
</dbReference>
<dbReference type="Proteomes" id="UP000294597">
    <property type="component" value="Unassembled WGS sequence"/>
</dbReference>
<dbReference type="EMBL" id="SMFO01000001">
    <property type="protein sequence ID" value="TDE06624.1"/>
    <property type="molecule type" value="Genomic_DNA"/>
</dbReference>
<dbReference type="CDD" id="cd16377">
    <property type="entry name" value="23S_rRNA_IVP_like"/>
    <property type="match status" value="1"/>
</dbReference>
<evidence type="ECO:0000313" key="2">
    <source>
        <dbReference type="Proteomes" id="UP000294597"/>
    </source>
</evidence>
<dbReference type="PANTHER" id="PTHR38471:SF2">
    <property type="entry name" value="FOUR HELIX BUNDLE PROTEIN"/>
    <property type="match status" value="1"/>
</dbReference>
<keyword evidence="2" id="KW-1185">Reference proteome</keyword>
<dbReference type="InterPro" id="IPR036583">
    <property type="entry name" value="23S_rRNA_IVS_sf"/>
</dbReference>
<proteinExistence type="predicted"/>
<gene>
    <name evidence="1" type="ORF">E0F98_03150</name>
</gene>
<protein>
    <submittedName>
        <fullName evidence="1">Four helix bundle protein</fullName>
    </submittedName>
</protein>
<dbReference type="NCBIfam" id="TIGR02436">
    <property type="entry name" value="four helix bundle protein"/>
    <property type="match status" value="1"/>
</dbReference>
<dbReference type="InterPro" id="IPR012657">
    <property type="entry name" value="23S_rRNA-intervening_sequence"/>
</dbReference>
<dbReference type="NCBIfam" id="NF008911">
    <property type="entry name" value="PRK12275.1-2"/>
    <property type="match status" value="1"/>
</dbReference>
<reference evidence="1 2" key="1">
    <citation type="submission" date="2019-03" db="EMBL/GenBank/DDBJ databases">
        <title>Flavobacterium TSA-D2 sp. nov., isolated from arctic soil.</title>
        <authorList>
            <person name="Chaudhary D.K."/>
        </authorList>
    </citation>
    <scope>NUCLEOTIDE SEQUENCE [LARGE SCALE GENOMIC DNA]</scope>
    <source>
        <strain evidence="1 2">TSA-D2</strain>
    </source>
</reference>
<sequence>MSGVKSYKELLIWQKGIKLVLLVYKLTKHFPDDEKYALTSQLKRASVSIPSNIAEGFGRQTDKSFNHFLNIARGSLNEIETQLIIEKELEFVNDDNLFNDIIFLIEEEVKMINAFARNLK</sequence>